<reference evidence="1 2" key="1">
    <citation type="submission" date="2019-06" db="EMBL/GenBank/DDBJ databases">
        <title>Lysobacter alkalisoli sp. nov. isolated from saline-alkali soil.</title>
        <authorList>
            <person name="Sun J.-Q."/>
            <person name="Xu L."/>
        </authorList>
    </citation>
    <scope>NUCLEOTIDE SEQUENCE [LARGE SCALE GENOMIC DNA]</scope>
    <source>
        <strain evidence="1 2">SJ-36</strain>
    </source>
</reference>
<organism evidence="1 2">
    <name type="scientific">Marilutibacter alkalisoli</name>
    <dbReference type="NCBI Taxonomy" id="2591633"/>
    <lineage>
        <taxon>Bacteria</taxon>
        <taxon>Pseudomonadati</taxon>
        <taxon>Pseudomonadota</taxon>
        <taxon>Gammaproteobacteria</taxon>
        <taxon>Lysobacterales</taxon>
        <taxon>Lysobacteraceae</taxon>
        <taxon>Marilutibacter</taxon>
    </lineage>
</organism>
<dbReference type="Proteomes" id="UP000317199">
    <property type="component" value="Chromosome"/>
</dbReference>
<accession>A0A514BRW9</accession>
<sequence>MAASWLERLVRWLERPEGDAAIWVRDYRLDDATARRVVELIRTGAREQGLEVGRIVINARELWRAPTPKALEEY</sequence>
<dbReference type="RefSeq" id="WP_141623478.1">
    <property type="nucleotide sequence ID" value="NZ_CP041242.1"/>
</dbReference>
<gene>
    <name evidence="1" type="ORF">FKV23_08575</name>
</gene>
<dbReference type="AlphaFoldDB" id="A0A514BRW9"/>
<name>A0A514BRW9_9GAMM</name>
<evidence type="ECO:0000313" key="1">
    <source>
        <dbReference type="EMBL" id="QDH70142.1"/>
    </source>
</evidence>
<dbReference type="KEGG" id="lyj:FKV23_08575"/>
<evidence type="ECO:0000313" key="2">
    <source>
        <dbReference type="Proteomes" id="UP000317199"/>
    </source>
</evidence>
<protein>
    <submittedName>
        <fullName evidence="1">Uncharacterized protein</fullName>
    </submittedName>
</protein>
<dbReference type="OrthoDB" id="6028523at2"/>
<dbReference type="EMBL" id="CP041242">
    <property type="protein sequence ID" value="QDH70142.1"/>
    <property type="molecule type" value="Genomic_DNA"/>
</dbReference>
<proteinExistence type="predicted"/>
<keyword evidence="2" id="KW-1185">Reference proteome</keyword>